<gene>
    <name evidence="3" type="ORF">GUITHDRAFT_144463</name>
</gene>
<dbReference type="eggNOG" id="KOG3147">
    <property type="taxonomic scope" value="Eukaryota"/>
</dbReference>
<dbReference type="PANTHER" id="PTHR11054:SF0">
    <property type="entry name" value="6-PHOSPHOGLUCONOLACTONASE"/>
    <property type="match status" value="1"/>
</dbReference>
<dbReference type="InterPro" id="IPR037171">
    <property type="entry name" value="NagB/RpiA_transferase-like"/>
</dbReference>
<dbReference type="Proteomes" id="UP000011087">
    <property type="component" value="Unassembled WGS sequence"/>
</dbReference>
<dbReference type="EMBL" id="JH993051">
    <property type="protein sequence ID" value="EKX38163.1"/>
    <property type="molecule type" value="Genomic_DNA"/>
</dbReference>
<dbReference type="AlphaFoldDB" id="L1IPH1"/>
<dbReference type="GO" id="GO:0005975">
    <property type="term" value="P:carbohydrate metabolic process"/>
    <property type="evidence" value="ECO:0007669"/>
    <property type="project" value="InterPro"/>
</dbReference>
<accession>L1IPH1</accession>
<dbReference type="InterPro" id="IPR006148">
    <property type="entry name" value="Glc/Gal-6P_isomerase"/>
</dbReference>
<dbReference type="Pfam" id="PF01182">
    <property type="entry name" value="Glucosamine_iso"/>
    <property type="match status" value="1"/>
</dbReference>
<dbReference type="Gene3D" id="3.40.50.1360">
    <property type="match status" value="1"/>
</dbReference>
<evidence type="ECO:0000259" key="1">
    <source>
        <dbReference type="Pfam" id="PF01182"/>
    </source>
</evidence>
<dbReference type="InterPro" id="IPR039448">
    <property type="entry name" value="Beta_helix"/>
</dbReference>
<dbReference type="InterPro" id="IPR039104">
    <property type="entry name" value="6PGL"/>
</dbReference>
<evidence type="ECO:0000313" key="5">
    <source>
        <dbReference type="Proteomes" id="UP000011087"/>
    </source>
</evidence>
<dbReference type="STRING" id="905079.L1IPH1"/>
<reference evidence="5" key="2">
    <citation type="submission" date="2012-11" db="EMBL/GenBank/DDBJ databases">
        <authorList>
            <person name="Kuo A."/>
            <person name="Curtis B.A."/>
            <person name="Tanifuji G."/>
            <person name="Burki F."/>
            <person name="Gruber A."/>
            <person name="Irimia M."/>
            <person name="Maruyama S."/>
            <person name="Arias M.C."/>
            <person name="Ball S.G."/>
            <person name="Gile G.H."/>
            <person name="Hirakawa Y."/>
            <person name="Hopkins J.F."/>
            <person name="Rensing S.A."/>
            <person name="Schmutz J."/>
            <person name="Symeonidi A."/>
            <person name="Elias M."/>
            <person name="Eveleigh R.J."/>
            <person name="Herman E.K."/>
            <person name="Klute M.J."/>
            <person name="Nakayama T."/>
            <person name="Obornik M."/>
            <person name="Reyes-Prieto A."/>
            <person name="Armbrust E.V."/>
            <person name="Aves S.J."/>
            <person name="Beiko R.G."/>
            <person name="Coutinho P."/>
            <person name="Dacks J.B."/>
            <person name="Durnford D.G."/>
            <person name="Fast N.M."/>
            <person name="Green B.R."/>
            <person name="Grisdale C."/>
            <person name="Hempe F."/>
            <person name="Henrissat B."/>
            <person name="Hoppner M.P."/>
            <person name="Ishida K.-I."/>
            <person name="Kim E."/>
            <person name="Koreny L."/>
            <person name="Kroth P.G."/>
            <person name="Liu Y."/>
            <person name="Malik S.-B."/>
            <person name="Maier U.G."/>
            <person name="McRose D."/>
            <person name="Mock T."/>
            <person name="Neilson J.A."/>
            <person name="Onodera N.T."/>
            <person name="Poole A.M."/>
            <person name="Pritham E.J."/>
            <person name="Richards T.A."/>
            <person name="Rocap G."/>
            <person name="Roy S.W."/>
            <person name="Sarai C."/>
            <person name="Schaack S."/>
            <person name="Shirato S."/>
            <person name="Slamovits C.H."/>
            <person name="Spencer D.F."/>
            <person name="Suzuki S."/>
            <person name="Worden A.Z."/>
            <person name="Zauner S."/>
            <person name="Barry K."/>
            <person name="Bell C."/>
            <person name="Bharti A.K."/>
            <person name="Crow J.A."/>
            <person name="Grimwood J."/>
            <person name="Kramer R."/>
            <person name="Lindquist E."/>
            <person name="Lucas S."/>
            <person name="Salamov A."/>
            <person name="McFadden G.I."/>
            <person name="Lane C.E."/>
            <person name="Keeling P.J."/>
            <person name="Gray M.W."/>
            <person name="Grigoriev I.V."/>
            <person name="Archibald J.M."/>
        </authorList>
    </citation>
    <scope>NUCLEOTIDE SEQUENCE</scope>
    <source>
        <strain evidence="5">CCMP2712</strain>
    </source>
</reference>
<dbReference type="SUPFAM" id="SSF100950">
    <property type="entry name" value="NagB/RpiA/CoA transferase-like"/>
    <property type="match status" value="1"/>
</dbReference>
<name>L1IPH1_GUITC</name>
<feature type="domain" description="Right handed beta helix" evidence="2">
    <location>
        <begin position="485"/>
        <end position="614"/>
    </location>
</feature>
<dbReference type="Pfam" id="PF13229">
    <property type="entry name" value="Beta_helix"/>
    <property type="match status" value="1"/>
</dbReference>
<reference evidence="3 5" key="1">
    <citation type="journal article" date="2012" name="Nature">
        <title>Algal genomes reveal evolutionary mosaicism and the fate of nucleomorphs.</title>
        <authorList>
            <consortium name="DOE Joint Genome Institute"/>
            <person name="Curtis B.A."/>
            <person name="Tanifuji G."/>
            <person name="Burki F."/>
            <person name="Gruber A."/>
            <person name="Irimia M."/>
            <person name="Maruyama S."/>
            <person name="Arias M.C."/>
            <person name="Ball S.G."/>
            <person name="Gile G.H."/>
            <person name="Hirakawa Y."/>
            <person name="Hopkins J.F."/>
            <person name="Kuo A."/>
            <person name="Rensing S.A."/>
            <person name="Schmutz J."/>
            <person name="Symeonidi A."/>
            <person name="Elias M."/>
            <person name="Eveleigh R.J."/>
            <person name="Herman E.K."/>
            <person name="Klute M.J."/>
            <person name="Nakayama T."/>
            <person name="Obornik M."/>
            <person name="Reyes-Prieto A."/>
            <person name="Armbrust E.V."/>
            <person name="Aves S.J."/>
            <person name="Beiko R.G."/>
            <person name="Coutinho P."/>
            <person name="Dacks J.B."/>
            <person name="Durnford D.G."/>
            <person name="Fast N.M."/>
            <person name="Green B.R."/>
            <person name="Grisdale C.J."/>
            <person name="Hempel F."/>
            <person name="Henrissat B."/>
            <person name="Hoppner M.P."/>
            <person name="Ishida K."/>
            <person name="Kim E."/>
            <person name="Koreny L."/>
            <person name="Kroth P.G."/>
            <person name="Liu Y."/>
            <person name="Malik S.B."/>
            <person name="Maier U.G."/>
            <person name="McRose D."/>
            <person name="Mock T."/>
            <person name="Neilson J.A."/>
            <person name="Onodera N.T."/>
            <person name="Poole A.M."/>
            <person name="Pritham E.J."/>
            <person name="Richards T.A."/>
            <person name="Rocap G."/>
            <person name="Roy S.W."/>
            <person name="Sarai C."/>
            <person name="Schaack S."/>
            <person name="Shirato S."/>
            <person name="Slamovits C.H."/>
            <person name="Spencer D.F."/>
            <person name="Suzuki S."/>
            <person name="Worden A.Z."/>
            <person name="Zauner S."/>
            <person name="Barry K."/>
            <person name="Bell C."/>
            <person name="Bharti A.K."/>
            <person name="Crow J.A."/>
            <person name="Grimwood J."/>
            <person name="Kramer R."/>
            <person name="Lindquist E."/>
            <person name="Lucas S."/>
            <person name="Salamov A."/>
            <person name="McFadden G.I."/>
            <person name="Lane C.E."/>
            <person name="Keeling P.J."/>
            <person name="Gray M.W."/>
            <person name="Grigoriev I.V."/>
            <person name="Archibald J.M."/>
        </authorList>
    </citation>
    <scope>NUCLEOTIDE SEQUENCE</scope>
    <source>
        <strain evidence="3 5">CCMP2712</strain>
    </source>
</reference>
<dbReference type="PaxDb" id="55529-EKX38163"/>
<dbReference type="SUPFAM" id="SSF51126">
    <property type="entry name" value="Pectin lyase-like"/>
    <property type="match status" value="1"/>
</dbReference>
<evidence type="ECO:0000313" key="3">
    <source>
        <dbReference type="EMBL" id="EKX38163.1"/>
    </source>
</evidence>
<dbReference type="EnsemblProtists" id="EKX38163">
    <property type="protein sequence ID" value="EKX38163"/>
    <property type="gene ID" value="GUITHDRAFT_144463"/>
</dbReference>
<sequence>MRDVGVNVYGARGEMAAAIADATMANYMEAVQQRGRFVIAMSCGPELELLAERLTSEPYVSFVDWKKWFLFMVDDLCVDLTNEKSKYRQMNEIFLEKVRIPELQVFPAFNSDIFADDKGNVCEQAAVDYEQRMRECLGEGEKIPVVDLVVLSSDEHGNVASFVKDHPLLRNQVRNYELTWGAMGKYKELSRNQIVAPLYECEVREEARLTEGMKHKLSQKVSMTLSLINNAREIFLTLTGEASAPLLKDYFGTFPDKSLPINMIGIRTSPKLFVDQDSMKDVELAHLLKGFQVKDYSYLISIKLEEMKSRLLYSVLRMCFTCSFLVTDDERGFGDVEDYPLPGNVLRRREKAKIERVHSEHEVKLFDQEFTITAMDRNLSQVLSLKDSEDLLYDVTTLDEEGDGEDDMLEQAMLEEEMFEEEEVPPDYDVLIVPDDCNLATAVRNIQNTKKRILLRSGVHSWDGSIVVTGSIHVAGAYNCGKLTLMHSKFDAIVQIDNKTGGTFDFINCQFQNDLGRCLTISGDCVANIKRCTLGANSDETRVPVSSCLHLYDQSKINVEASRIQGCLNCLVLLDNSEASLSHCEFAENNIFALSMKSRSKVTMTNCNVLMNNGATHRWKKENTFAIFWIGKNNEVQIVLRYCLFACEKRELWASSGAPAQFVDELNTFAM</sequence>
<evidence type="ECO:0000313" key="4">
    <source>
        <dbReference type="EnsemblProtists" id="EKX38163"/>
    </source>
</evidence>
<evidence type="ECO:0000259" key="2">
    <source>
        <dbReference type="Pfam" id="PF13229"/>
    </source>
</evidence>
<dbReference type="KEGG" id="gtt:GUITHDRAFT_144463"/>
<dbReference type="RefSeq" id="XP_005825143.1">
    <property type="nucleotide sequence ID" value="XM_005825086.1"/>
</dbReference>
<feature type="domain" description="Glucosamine/galactosamine-6-phosphate isomerase" evidence="1">
    <location>
        <begin position="14"/>
        <end position="173"/>
    </location>
</feature>
<proteinExistence type="predicted"/>
<organism evidence="3">
    <name type="scientific">Guillardia theta (strain CCMP2712)</name>
    <name type="common">Cryptophyte</name>
    <dbReference type="NCBI Taxonomy" id="905079"/>
    <lineage>
        <taxon>Eukaryota</taxon>
        <taxon>Cryptophyceae</taxon>
        <taxon>Pyrenomonadales</taxon>
        <taxon>Geminigeraceae</taxon>
        <taxon>Guillardia</taxon>
    </lineage>
</organism>
<dbReference type="GeneID" id="17294856"/>
<dbReference type="HOGENOM" id="CLU_409659_0_0_1"/>
<dbReference type="OrthoDB" id="432544at2759"/>
<protein>
    <submittedName>
        <fullName evidence="3 4">Uncharacterized protein</fullName>
    </submittedName>
</protein>
<keyword evidence="5" id="KW-1185">Reference proteome</keyword>
<dbReference type="InterPro" id="IPR011050">
    <property type="entry name" value="Pectin_lyase_fold/virulence"/>
</dbReference>
<reference evidence="4" key="3">
    <citation type="submission" date="2015-06" db="UniProtKB">
        <authorList>
            <consortium name="EnsemblProtists"/>
        </authorList>
    </citation>
    <scope>IDENTIFICATION</scope>
</reference>
<dbReference type="PANTHER" id="PTHR11054">
    <property type="entry name" value="6-PHOSPHOGLUCONOLACTONASE"/>
    <property type="match status" value="1"/>
</dbReference>